<organism evidence="2 3">
    <name type="scientific">Streptomyces galilaeus</name>
    <dbReference type="NCBI Taxonomy" id="33899"/>
    <lineage>
        <taxon>Bacteria</taxon>
        <taxon>Bacillati</taxon>
        <taxon>Actinomycetota</taxon>
        <taxon>Actinomycetes</taxon>
        <taxon>Kitasatosporales</taxon>
        <taxon>Streptomycetaceae</taxon>
        <taxon>Streptomyces</taxon>
    </lineage>
</organism>
<keyword evidence="3" id="KW-1185">Reference proteome</keyword>
<accession>A0ABW9IGZ7</accession>
<evidence type="ECO:0000313" key="3">
    <source>
        <dbReference type="Proteomes" id="UP001631993"/>
    </source>
</evidence>
<feature type="compositionally biased region" description="Low complexity" evidence="1">
    <location>
        <begin position="1"/>
        <end position="13"/>
    </location>
</feature>
<protein>
    <submittedName>
        <fullName evidence="2">Uncharacterized protein</fullName>
    </submittedName>
</protein>
<feature type="region of interest" description="Disordered" evidence="1">
    <location>
        <begin position="1"/>
        <end position="35"/>
    </location>
</feature>
<reference evidence="2 3" key="1">
    <citation type="submission" date="2024-12" db="EMBL/GenBank/DDBJ databases">
        <title>Forecasting of Potato common scab and diversities of Pathogenic streptomyces spp. in china.</title>
        <authorList>
            <person name="Handique U."/>
            <person name="Wu J."/>
        </authorList>
    </citation>
    <scope>NUCLEOTIDE SEQUENCE [LARGE SCALE GENOMIC DNA]</scope>
    <source>
        <strain evidence="2 3">ZRIMU1585</strain>
    </source>
</reference>
<dbReference type="EMBL" id="JBJVNE010000007">
    <property type="protein sequence ID" value="MFM9647761.1"/>
    <property type="molecule type" value="Genomic_DNA"/>
</dbReference>
<dbReference type="Proteomes" id="UP001631993">
    <property type="component" value="Unassembled WGS sequence"/>
</dbReference>
<gene>
    <name evidence="2" type="ORF">ACKI1S_16635</name>
</gene>
<evidence type="ECO:0000256" key="1">
    <source>
        <dbReference type="SAM" id="MobiDB-lite"/>
    </source>
</evidence>
<dbReference type="RefSeq" id="WP_409097613.1">
    <property type="nucleotide sequence ID" value="NZ_JBJVNE010000007.1"/>
</dbReference>
<sequence>MQLTRQTALALQQEGKSAYEAGDPDDSSPYDRLGNADQQFGYQYWTRGWVTARSSAEDAQEQAGASTGR</sequence>
<proteinExistence type="predicted"/>
<name>A0ABW9IGZ7_STRGJ</name>
<evidence type="ECO:0000313" key="2">
    <source>
        <dbReference type="EMBL" id="MFM9647761.1"/>
    </source>
</evidence>
<comment type="caution">
    <text evidence="2">The sequence shown here is derived from an EMBL/GenBank/DDBJ whole genome shotgun (WGS) entry which is preliminary data.</text>
</comment>